<dbReference type="SUPFAM" id="SSF52540">
    <property type="entry name" value="P-loop containing nucleoside triphosphate hydrolases"/>
    <property type="match status" value="1"/>
</dbReference>
<accession>A0A081QPJ3</accession>
<dbReference type="Proteomes" id="UP000028089">
    <property type="component" value="Unassembled WGS sequence"/>
</dbReference>
<evidence type="ECO:0008006" key="3">
    <source>
        <dbReference type="Google" id="ProtNLM"/>
    </source>
</evidence>
<organism evidence="1 2">
    <name type="scientific">Streptococcus mitis</name>
    <dbReference type="NCBI Taxonomy" id="28037"/>
    <lineage>
        <taxon>Bacteria</taxon>
        <taxon>Bacillati</taxon>
        <taxon>Bacillota</taxon>
        <taxon>Bacilli</taxon>
        <taxon>Lactobacillales</taxon>
        <taxon>Streptococcaceae</taxon>
        <taxon>Streptococcus</taxon>
        <taxon>Streptococcus mitis group</taxon>
    </lineage>
</organism>
<evidence type="ECO:0000313" key="1">
    <source>
        <dbReference type="EMBL" id="KEQ44866.1"/>
    </source>
</evidence>
<gene>
    <name evidence="1" type="ORF">SK578_0962</name>
</gene>
<name>A0A081QPJ3_STRMT</name>
<protein>
    <recommendedName>
        <fullName evidence="3">Sulfotransferase family protein</fullName>
    </recommendedName>
</protein>
<comment type="caution">
    <text evidence="1">The sequence shown here is derived from an EMBL/GenBank/DDBJ whole genome shotgun (WGS) entry which is preliminary data.</text>
</comment>
<proteinExistence type="predicted"/>
<sequence>MNKIIIPMSYMGSGSSAVTDLLREYEGINTKNSDFEYVFLYAPDGLFDLEYKLLYNNNAIRSDEAIKSFRKLMKELYMYGGWGIANYKEKISQNFIKIVDSYLNSIITSKYHGIWYYHQKPTKVDWIIRVIKRVIFKKTAKLKQVQLEMSLVSSDDFYEKSRKFIVDVIKQISDTEENIVLDQLILPHNLNLIDNYKIEGLLPIIVSRDPRDVFVLNKYFWKPRNQEVPYPTDVKEFCNYYKMMRENEKKTNTSVLRLKFEDLVLNYEKTKQDIENFIGIESIHHKAKFKYFNPNISVNNLQVYNRDIDYLPEVEIIESELFEYLYNFKNEIISNGDVF</sequence>
<dbReference type="PATRIC" id="fig|28037.93.peg.920"/>
<dbReference type="InterPro" id="IPR027417">
    <property type="entry name" value="P-loop_NTPase"/>
</dbReference>
<dbReference type="AlphaFoldDB" id="A0A081QPJ3"/>
<dbReference type="Gene3D" id="3.40.50.300">
    <property type="entry name" value="P-loop containing nucleotide triphosphate hydrolases"/>
    <property type="match status" value="1"/>
</dbReference>
<dbReference type="RefSeq" id="WP_042750984.1">
    <property type="nucleotide sequence ID" value="NZ_JPFY01000013.1"/>
</dbReference>
<dbReference type="EMBL" id="JPFY01000013">
    <property type="protein sequence ID" value="KEQ44866.1"/>
    <property type="molecule type" value="Genomic_DNA"/>
</dbReference>
<reference evidence="1 2" key="1">
    <citation type="submission" date="2014-05" db="EMBL/GenBank/DDBJ databases">
        <authorList>
            <person name="Daugherty S.C."/>
            <person name="Tallon L.J."/>
            <person name="Sadzewicz L."/>
            <person name="Kilian M."/>
            <person name="Tettelin H."/>
        </authorList>
    </citation>
    <scope>NUCLEOTIDE SEQUENCE [LARGE SCALE GENOMIC DNA]</scope>
    <source>
        <strain evidence="1 2">SK578</strain>
    </source>
</reference>
<evidence type="ECO:0000313" key="2">
    <source>
        <dbReference type="Proteomes" id="UP000028089"/>
    </source>
</evidence>